<dbReference type="EMBL" id="JAKOAV010000001">
    <property type="protein sequence ID" value="MDF9406893.1"/>
    <property type="molecule type" value="Genomic_DNA"/>
</dbReference>
<sequence>MTVEVIAASGQNEIKAFNTFPRAVYHGTFSAPSFPGFDQSSRQFTDPLFSRVTAQPFLALRDGHPVGRIAASIHHDYPVKKTGFFGYFESLNDPMATMALLKAAARWLLENGMSRIIGPVDLSPHERLGLLIEGFKGNHHPGMPYNPPYYADLLTGCGFNTEINLYAYRYNLRNPLPDKLLRVANRAAGRIKNLRLREVNFNDIDNEGKMFSRIHNGSMSDGWGFVSLSASEGSAIWRKLHGVCEPGLVLVAEIDEEPAGLCLGIYPIIKPSFPRLFSQPSLRLAVLAVLPQHRLKGLEAALILEFIRRARRIGISTIELSQVADNNLMMNHIIKSLGNNQCERIYGIYQAKTGDLA</sequence>
<dbReference type="PANTHER" id="PTHR41368:SF1">
    <property type="entry name" value="PROTEIN YGHO"/>
    <property type="match status" value="1"/>
</dbReference>
<evidence type="ECO:0000313" key="2">
    <source>
        <dbReference type="EMBL" id="MDF9406893.1"/>
    </source>
</evidence>
<evidence type="ECO:0000259" key="1">
    <source>
        <dbReference type="PROSITE" id="PS51186"/>
    </source>
</evidence>
<reference evidence="2" key="1">
    <citation type="submission" date="2022-02" db="EMBL/GenBank/DDBJ databases">
        <authorList>
            <person name="Leng L."/>
        </authorList>
    </citation>
    <scope>NUCLEOTIDE SEQUENCE</scope>
    <source>
        <strain evidence="2">JI</strain>
    </source>
</reference>
<evidence type="ECO:0000313" key="3">
    <source>
        <dbReference type="Proteomes" id="UP001154312"/>
    </source>
</evidence>
<name>A0A9X4H3X8_9FIRM</name>
<dbReference type="InterPro" id="IPR016181">
    <property type="entry name" value="Acyl_CoA_acyltransferase"/>
</dbReference>
<keyword evidence="3" id="KW-1185">Reference proteome</keyword>
<dbReference type="Gene3D" id="3.40.630.30">
    <property type="match status" value="1"/>
</dbReference>
<dbReference type="GO" id="GO:0016747">
    <property type="term" value="F:acyltransferase activity, transferring groups other than amino-acyl groups"/>
    <property type="evidence" value="ECO:0007669"/>
    <property type="project" value="InterPro"/>
</dbReference>
<dbReference type="Proteomes" id="UP001154312">
    <property type="component" value="Unassembled WGS sequence"/>
</dbReference>
<organism evidence="2 3">
    <name type="scientific">Pelotomaculum isophthalicicum JI</name>
    <dbReference type="NCBI Taxonomy" id="947010"/>
    <lineage>
        <taxon>Bacteria</taxon>
        <taxon>Bacillati</taxon>
        <taxon>Bacillota</taxon>
        <taxon>Clostridia</taxon>
        <taxon>Eubacteriales</taxon>
        <taxon>Desulfotomaculaceae</taxon>
        <taxon>Pelotomaculum</taxon>
    </lineage>
</organism>
<proteinExistence type="predicted"/>
<accession>A0A9X4H3X8</accession>
<dbReference type="CDD" id="cd04301">
    <property type="entry name" value="NAT_SF"/>
    <property type="match status" value="1"/>
</dbReference>
<dbReference type="InterPro" id="IPR039968">
    <property type="entry name" value="BcerS-like"/>
</dbReference>
<dbReference type="PANTHER" id="PTHR41368">
    <property type="entry name" value="PROTEIN YGHO"/>
    <property type="match status" value="1"/>
</dbReference>
<dbReference type="Pfam" id="PF00583">
    <property type="entry name" value="Acetyltransf_1"/>
    <property type="match status" value="1"/>
</dbReference>
<feature type="domain" description="N-acetyltransferase" evidence="1">
    <location>
        <begin position="212"/>
        <end position="357"/>
    </location>
</feature>
<dbReference type="PROSITE" id="PS51186">
    <property type="entry name" value="GNAT"/>
    <property type="match status" value="1"/>
</dbReference>
<dbReference type="SUPFAM" id="SSF55729">
    <property type="entry name" value="Acyl-CoA N-acyltransferases (Nat)"/>
    <property type="match status" value="1"/>
</dbReference>
<comment type="caution">
    <text evidence="2">The sequence shown here is derived from an EMBL/GenBank/DDBJ whole genome shotgun (WGS) entry which is preliminary data.</text>
</comment>
<protein>
    <submittedName>
        <fullName evidence="2">GNAT family N-acetyltransferase</fullName>
    </submittedName>
</protein>
<gene>
    <name evidence="2" type="ORF">L7E55_00715</name>
</gene>
<dbReference type="RefSeq" id="WP_277442034.1">
    <property type="nucleotide sequence ID" value="NZ_JAKOAV010000001.1"/>
</dbReference>
<dbReference type="AlphaFoldDB" id="A0A9X4H3X8"/>
<dbReference type="InterPro" id="IPR000182">
    <property type="entry name" value="GNAT_dom"/>
</dbReference>